<dbReference type="KEGG" id="pphe:PP2015_2854"/>
<evidence type="ECO:0008006" key="4">
    <source>
        <dbReference type="Google" id="ProtNLM"/>
    </source>
</evidence>
<dbReference type="EMBL" id="CP013187">
    <property type="protein sequence ID" value="ALO43339.1"/>
    <property type="molecule type" value="Genomic_DNA"/>
</dbReference>
<evidence type="ECO:0000313" key="2">
    <source>
        <dbReference type="EMBL" id="ALO43339.1"/>
    </source>
</evidence>
<keyword evidence="3" id="KW-1185">Reference proteome</keyword>
<name>A0A0S2K4U7_9GAMM</name>
<dbReference type="PATRIC" id="fig|161398.10.peg.2913"/>
<sequence length="105" mass="11951">MKKLALTLALCLVSITSVQAKVVTCEDKIDSITVQPNNDVWIWFEYEDTAKLKANHSRRYELLGRAYIAMANKETVRFKIDNGELRSTKCHDLDTGFSTLIDIVN</sequence>
<proteinExistence type="predicted"/>
<keyword evidence="1" id="KW-0732">Signal</keyword>
<accession>A0A0S2K4U7</accession>
<feature type="chain" id="PRO_5006601102" description="C-type lysozyme inhibitor domain-containing protein" evidence="1">
    <location>
        <begin position="21"/>
        <end position="105"/>
    </location>
</feature>
<feature type="signal peptide" evidence="1">
    <location>
        <begin position="1"/>
        <end position="20"/>
    </location>
</feature>
<reference evidence="2 3" key="1">
    <citation type="submission" date="2015-11" db="EMBL/GenBank/DDBJ databases">
        <authorList>
            <person name="Zhang Y."/>
            <person name="Guo Z."/>
        </authorList>
    </citation>
    <scope>NUCLEOTIDE SEQUENCE [LARGE SCALE GENOMIC DNA]</scope>
    <source>
        <strain evidence="2 3">KCTC 12086</strain>
    </source>
</reference>
<dbReference type="Proteomes" id="UP000061457">
    <property type="component" value="Chromosome I"/>
</dbReference>
<gene>
    <name evidence="2" type="ORF">PP2015_2854</name>
</gene>
<organism evidence="2 3">
    <name type="scientific">Pseudoalteromonas phenolica</name>
    <dbReference type="NCBI Taxonomy" id="161398"/>
    <lineage>
        <taxon>Bacteria</taxon>
        <taxon>Pseudomonadati</taxon>
        <taxon>Pseudomonadota</taxon>
        <taxon>Gammaproteobacteria</taxon>
        <taxon>Alteromonadales</taxon>
        <taxon>Pseudoalteromonadaceae</taxon>
        <taxon>Pseudoalteromonas</taxon>
    </lineage>
</organism>
<dbReference type="OrthoDB" id="6306375at2"/>
<dbReference type="AlphaFoldDB" id="A0A0S2K4U7"/>
<evidence type="ECO:0000256" key="1">
    <source>
        <dbReference type="SAM" id="SignalP"/>
    </source>
</evidence>
<evidence type="ECO:0000313" key="3">
    <source>
        <dbReference type="Proteomes" id="UP000061457"/>
    </source>
</evidence>
<dbReference type="RefSeq" id="WP_058031004.1">
    <property type="nucleotide sequence ID" value="NZ_CP013187.1"/>
</dbReference>
<protein>
    <recommendedName>
        <fullName evidence="4">C-type lysozyme inhibitor domain-containing protein</fullName>
    </recommendedName>
</protein>